<dbReference type="Proteomes" id="UP000012371">
    <property type="component" value="Unassembled WGS sequence"/>
</dbReference>
<keyword evidence="3" id="KW-1185">Reference proteome</keyword>
<gene>
    <name evidence="2" type="ORF">LEP1GSC203_0629</name>
</gene>
<dbReference type="STRING" id="1257025.LEP1GSC203_0629"/>
<dbReference type="PANTHER" id="PTHR31778:SF2">
    <property type="entry name" value="BUD SITE SELECTION PROTEIN RAX2"/>
    <property type="match status" value="1"/>
</dbReference>
<organism evidence="2 3">
    <name type="scientific">Leptospira terpstrae serovar Hualin str. LT 11-33 = ATCC 700639</name>
    <dbReference type="NCBI Taxonomy" id="1257025"/>
    <lineage>
        <taxon>Bacteria</taxon>
        <taxon>Pseudomonadati</taxon>
        <taxon>Spirochaetota</taxon>
        <taxon>Spirochaetia</taxon>
        <taxon>Leptospirales</taxon>
        <taxon>Leptospiraceae</taxon>
        <taxon>Leptospira</taxon>
    </lineage>
</organism>
<keyword evidence="1" id="KW-0732">Signal</keyword>
<dbReference type="PANTHER" id="PTHR31778">
    <property type="entry name" value="BUD SITE SELECTION PROTEIN RAX2"/>
    <property type="match status" value="1"/>
</dbReference>
<name>N1VMB7_9LEPT</name>
<proteinExistence type="predicted"/>
<protein>
    <submittedName>
        <fullName evidence="2">Uncharacterized protein</fullName>
    </submittedName>
</protein>
<comment type="caution">
    <text evidence="2">The sequence shown here is derived from an EMBL/GenBank/DDBJ whole genome shotgun (WGS) entry which is preliminary data.</text>
</comment>
<evidence type="ECO:0000313" key="2">
    <source>
        <dbReference type="EMBL" id="EMY60819.1"/>
    </source>
</evidence>
<dbReference type="InterPro" id="IPR015915">
    <property type="entry name" value="Kelch-typ_b-propeller"/>
</dbReference>
<reference evidence="2" key="1">
    <citation type="submission" date="2013-03" db="EMBL/GenBank/DDBJ databases">
        <authorList>
            <person name="Harkins D.M."/>
            <person name="Durkin A.S."/>
            <person name="Brinkac L.M."/>
            <person name="Haft D.H."/>
            <person name="Selengut J.D."/>
            <person name="Sanka R."/>
            <person name="DePew J."/>
            <person name="Purushe J."/>
            <person name="Hartskeerl R.A."/>
            <person name="Ahmed A."/>
            <person name="van der Linden H."/>
            <person name="Goris M.G.A."/>
            <person name="Vinetz J.M."/>
            <person name="Sutton G.G."/>
            <person name="Nierman W.C."/>
            <person name="Fouts D.E."/>
        </authorList>
    </citation>
    <scope>NUCLEOTIDE SEQUENCE [LARGE SCALE GENOMIC DNA]</scope>
    <source>
        <strain evidence="2">LT 11-33</strain>
    </source>
</reference>
<dbReference type="SUPFAM" id="SSF50998">
    <property type="entry name" value="Quinoprotein alcohol dehydrogenase-like"/>
    <property type="match status" value="1"/>
</dbReference>
<feature type="signal peptide" evidence="1">
    <location>
        <begin position="1"/>
        <end position="19"/>
    </location>
</feature>
<dbReference type="GO" id="GO:1902929">
    <property type="term" value="C:plasma membrane of growing cell tip"/>
    <property type="evidence" value="ECO:0007669"/>
    <property type="project" value="TreeGrafter"/>
</dbReference>
<dbReference type="InterPro" id="IPR011047">
    <property type="entry name" value="Quinoprotein_ADH-like_sf"/>
</dbReference>
<dbReference type="OrthoDB" id="340196at2"/>
<dbReference type="RefSeq" id="WP_002974679.1">
    <property type="nucleotide sequence ID" value="NZ_AOGW02000011.1"/>
</dbReference>
<evidence type="ECO:0000256" key="1">
    <source>
        <dbReference type="SAM" id="SignalP"/>
    </source>
</evidence>
<dbReference type="Pfam" id="PF17164">
    <property type="entry name" value="DUF5122"/>
    <property type="match status" value="1"/>
</dbReference>
<dbReference type="InterPro" id="IPR013431">
    <property type="entry name" value="Delta_60_rpt"/>
</dbReference>
<feature type="chain" id="PRO_5004112260" evidence="1">
    <location>
        <begin position="20"/>
        <end position="757"/>
    </location>
</feature>
<dbReference type="SUPFAM" id="SSF117281">
    <property type="entry name" value="Kelch motif"/>
    <property type="match status" value="1"/>
</dbReference>
<sequence>MRRILIFLCIFSVSFTSLTLCKPAELQNTCDARSESYLLASLVRFATGDRSASCLPAFTFLDQWGVYGSTTSKVYSITSYNDQIIVGGDFTLTGVATGSASMVDSVTGAVVPNRFCPHLKVKGLSNAAISDGSGGFYIAGDFSYVQGIKRSQVAHILPGCQVDPNFNPAEDQTRYITALQLLGDNLYVGGMFTSWDSSSQSNIASLNRYTGKLNPEFITGTFDNGVFDIVSDGSALYVGGHFQNIGATPRYGLVKLSPNTGAIDSTFTGQAPVGGQVNDLYLGTDHTGTPVLYIVGPFTGRARSFYLNGTQTTWAPNPNLEVFKIQQYENTIYLGGDFTTIGVTPANYLVGVDNQLGAVKENNFAINNYVRNLSVIGNKLYVLGEFTEAKGQKRNYAASYDLPSGSLNIWDPNLNSVIYFPAGDIVSSGSSLLIASNHTAVNTKLRNHFVVFEESTGSPIEGTPNFDFPIKTLHRKGNHLFVGGSFENVNGTPRVAFAILDLPSYSLNPTNLGVSGSSLEIRTITSSESQIFFGGAGMTTVSGQSRNALASISSENLILTGWNPNLGPNSATSLLVFNDAVFVGGLYNTLNGNNTISNYRAVDTNTGLALNYPSNSIYPNSDVSAQAYFNGNIYLGGIFTTIGAGSFSNFAIYDTINQSYISPNPIYANGFVNSIAVSPEGKVVVAGSFTGLNGSTNSNYLGAFDSGTNTILPWAPNLENTGYATHYRNGKWYIGGEFKNAFNKAYGGLFISDLNER</sequence>
<dbReference type="Gene3D" id="2.80.10.50">
    <property type="match status" value="1"/>
</dbReference>
<dbReference type="AlphaFoldDB" id="N1VMB7"/>
<dbReference type="EMBL" id="AOGW02000011">
    <property type="protein sequence ID" value="EMY60819.1"/>
    <property type="molecule type" value="Genomic_DNA"/>
</dbReference>
<evidence type="ECO:0000313" key="3">
    <source>
        <dbReference type="Proteomes" id="UP000012371"/>
    </source>
</evidence>
<accession>N1VMB7</accession>